<dbReference type="PANTHER" id="PTHR12147:SF26">
    <property type="entry name" value="PEPTIDASE M28 DOMAIN-CONTAINING PROTEIN"/>
    <property type="match status" value="1"/>
</dbReference>
<dbReference type="RefSeq" id="WP_281753043.1">
    <property type="nucleotide sequence ID" value="NZ_BRVP01000005.1"/>
</dbReference>
<dbReference type="Gene3D" id="3.50.30.30">
    <property type="match status" value="1"/>
</dbReference>
<organism evidence="2 3">
    <name type="scientific">Neptunitalea chrysea</name>
    <dbReference type="NCBI Taxonomy" id="1647581"/>
    <lineage>
        <taxon>Bacteria</taxon>
        <taxon>Pseudomonadati</taxon>
        <taxon>Bacteroidota</taxon>
        <taxon>Flavobacteriia</taxon>
        <taxon>Flavobacteriales</taxon>
        <taxon>Flavobacteriaceae</taxon>
        <taxon>Neptunitalea</taxon>
    </lineage>
</organism>
<evidence type="ECO:0000313" key="2">
    <source>
        <dbReference type="EMBL" id="GLB51997.1"/>
    </source>
</evidence>
<dbReference type="GO" id="GO:0008235">
    <property type="term" value="F:metalloexopeptidase activity"/>
    <property type="evidence" value="ECO:0007669"/>
    <property type="project" value="InterPro"/>
</dbReference>
<dbReference type="AlphaFoldDB" id="A0A9W6EV18"/>
<dbReference type="PROSITE" id="PS51257">
    <property type="entry name" value="PROKAR_LIPOPROTEIN"/>
    <property type="match status" value="1"/>
</dbReference>
<dbReference type="InterPro" id="IPR007484">
    <property type="entry name" value="Peptidase_M28"/>
</dbReference>
<comment type="caution">
    <text evidence="2">The sequence shown here is derived from an EMBL/GenBank/DDBJ whole genome shotgun (WGS) entry which is preliminary data.</text>
</comment>
<dbReference type="PANTHER" id="PTHR12147">
    <property type="entry name" value="METALLOPEPTIDASE M28 FAMILY MEMBER"/>
    <property type="match status" value="1"/>
</dbReference>
<accession>A0A9W6EV18</accession>
<dbReference type="EMBL" id="BRVP01000005">
    <property type="protein sequence ID" value="GLB51997.1"/>
    <property type="molecule type" value="Genomic_DNA"/>
</dbReference>
<protein>
    <recommendedName>
        <fullName evidence="1">Peptidase M28 domain-containing protein</fullName>
    </recommendedName>
</protein>
<gene>
    <name evidence="2" type="ORF">NBRC110019_10360</name>
</gene>
<dbReference type="Gene3D" id="3.40.630.10">
    <property type="entry name" value="Zn peptidases"/>
    <property type="match status" value="1"/>
</dbReference>
<dbReference type="GO" id="GO:0006508">
    <property type="term" value="P:proteolysis"/>
    <property type="evidence" value="ECO:0007669"/>
    <property type="project" value="InterPro"/>
</dbReference>
<name>A0A9W6EV18_9FLAO</name>
<keyword evidence="3" id="KW-1185">Reference proteome</keyword>
<reference evidence="2" key="1">
    <citation type="submission" date="2022-07" db="EMBL/GenBank/DDBJ databases">
        <title>Taxonomy of Novel Oxalotrophic and Methylotrophic Bacteria.</title>
        <authorList>
            <person name="Sahin N."/>
            <person name="Tani A."/>
        </authorList>
    </citation>
    <scope>NUCLEOTIDE SEQUENCE</scope>
    <source>
        <strain evidence="2">AM327</strain>
    </source>
</reference>
<dbReference type="InterPro" id="IPR045175">
    <property type="entry name" value="M28_fam"/>
</dbReference>
<dbReference type="SUPFAM" id="SSF52025">
    <property type="entry name" value="PA domain"/>
    <property type="match status" value="1"/>
</dbReference>
<dbReference type="Proteomes" id="UP001143545">
    <property type="component" value="Unassembled WGS sequence"/>
</dbReference>
<evidence type="ECO:0000313" key="3">
    <source>
        <dbReference type="Proteomes" id="UP001143545"/>
    </source>
</evidence>
<feature type="domain" description="Peptidase M28" evidence="1">
    <location>
        <begin position="295"/>
        <end position="506"/>
    </location>
</feature>
<sequence>MKKVFYFVASLLILGCGSIKQTSDQTKTNNKSPKGPTTYAESITEKDLRDILYVYASDKFEGRNTGEKGQKMAIEYLKNFYINHAISAAQSDDNYFQKVPLQVSSLPTGLVTVKNENYQVGTDLITLSSVNPKTLSENEVVYAGYGVETDFYSDYRGIDVKGKIVLIKNGEPKKNDGTNVISGNDQTSPWGELRSGFSKKLELAKSKGAKAIFYYAPDAFGQLAMQYLFIKNRASKEITLKESSEENNFSYFFINEKLATGLIENINTLDVAKKLGIPISFHLESEETKNIDSENVIAFIKGSEKPEEYVVISAHLDHLGMGENGEVYNGADDDGSGTTAVLEIAEAFKKAYDEGNGPKRSVVFLHVTGEEKGLLGSEYYSEHPIFPMENTVVDLNIDMVGRIDPKYEGNRNYIYLIGADKLSTDLHNLSEAVNNKYTHIELDYRYNDENDPNRFYYRSDHYNFAKHNVPIIFYFNGTHDDYHQVTDTPDKINYDLLANRAKLVFYTAWEIANRDERLVVDKAAQE</sequence>
<evidence type="ECO:0000259" key="1">
    <source>
        <dbReference type="Pfam" id="PF04389"/>
    </source>
</evidence>
<proteinExistence type="predicted"/>
<dbReference type="InterPro" id="IPR046450">
    <property type="entry name" value="PA_dom_sf"/>
</dbReference>
<dbReference type="SUPFAM" id="SSF53187">
    <property type="entry name" value="Zn-dependent exopeptidases"/>
    <property type="match status" value="1"/>
</dbReference>
<dbReference type="Pfam" id="PF04389">
    <property type="entry name" value="Peptidase_M28"/>
    <property type="match status" value="1"/>
</dbReference>